<reference evidence="1 2" key="1">
    <citation type="submission" date="2018-01" db="EMBL/GenBank/DDBJ databases">
        <title>Metagenomic assembled genomes from two thermal pools in the Uzon Caldera, Kamchatka, Russia.</title>
        <authorList>
            <person name="Wilkins L."/>
            <person name="Ettinger C."/>
        </authorList>
    </citation>
    <scope>NUCLEOTIDE SEQUENCE [LARGE SCALE GENOMIC DNA]</scope>
    <source>
        <strain evidence="1">ZAV-08</strain>
    </source>
</reference>
<accession>A0A2N7PNM8</accession>
<dbReference type="Proteomes" id="UP000235460">
    <property type="component" value="Unassembled WGS sequence"/>
</dbReference>
<evidence type="ECO:0000313" key="2">
    <source>
        <dbReference type="Proteomes" id="UP000235460"/>
    </source>
</evidence>
<protein>
    <submittedName>
        <fullName evidence="1">Antitoxin HicB</fullName>
    </submittedName>
</protein>
<dbReference type="EMBL" id="PNIK01000056">
    <property type="protein sequence ID" value="PMP67237.1"/>
    <property type="molecule type" value="Genomic_DNA"/>
</dbReference>
<dbReference type="PROSITE" id="PS51257">
    <property type="entry name" value="PROKAR_LIPOPROTEIN"/>
    <property type="match status" value="1"/>
</dbReference>
<dbReference type="AlphaFoldDB" id="A0A2N7PNM8"/>
<proteinExistence type="predicted"/>
<dbReference type="InterPro" id="IPR035069">
    <property type="entry name" value="TTHA1013/TTHA0281-like"/>
</dbReference>
<dbReference type="SUPFAM" id="SSF143100">
    <property type="entry name" value="TTHA1013/TTHA0281-like"/>
    <property type="match status" value="1"/>
</dbReference>
<evidence type="ECO:0000313" key="1">
    <source>
        <dbReference type="EMBL" id="PMP67237.1"/>
    </source>
</evidence>
<sequence length="63" mass="7195">MVYRFSLRKEPEGGFTIMVPSLLGCIIYGETVEKLIAMAKKPLNYIIESLVEHGNVKTFHAYF</sequence>
<organism evidence="1 2">
    <name type="scientific">Thermodesulfobacterium geofontis</name>
    <dbReference type="NCBI Taxonomy" id="1295609"/>
    <lineage>
        <taxon>Bacteria</taxon>
        <taxon>Pseudomonadati</taxon>
        <taxon>Thermodesulfobacteriota</taxon>
        <taxon>Thermodesulfobacteria</taxon>
        <taxon>Thermodesulfobacteriales</taxon>
        <taxon>Thermodesulfobacteriaceae</taxon>
        <taxon>Thermodesulfobacterium</taxon>
    </lineage>
</organism>
<comment type="caution">
    <text evidence="1">The sequence shown here is derived from an EMBL/GenBank/DDBJ whole genome shotgun (WGS) entry which is preliminary data.</text>
</comment>
<gene>
    <name evidence="1" type="ORF">C0190_03645</name>
</gene>
<name>A0A2N7PNM8_9BACT</name>
<dbReference type="Gene3D" id="3.30.160.250">
    <property type="match status" value="1"/>
</dbReference>